<organism evidence="2 3">
    <name type="scientific">Phytophthora fragariaefolia</name>
    <dbReference type="NCBI Taxonomy" id="1490495"/>
    <lineage>
        <taxon>Eukaryota</taxon>
        <taxon>Sar</taxon>
        <taxon>Stramenopiles</taxon>
        <taxon>Oomycota</taxon>
        <taxon>Peronosporomycetes</taxon>
        <taxon>Peronosporales</taxon>
        <taxon>Peronosporaceae</taxon>
        <taxon>Phytophthora</taxon>
    </lineage>
</organism>
<keyword evidence="3" id="KW-1185">Reference proteome</keyword>
<name>A0A9W6YAY3_9STRA</name>
<gene>
    <name evidence="2" type="ORF">Pfra01_002424400</name>
</gene>
<evidence type="ECO:0000313" key="3">
    <source>
        <dbReference type="Proteomes" id="UP001165121"/>
    </source>
</evidence>
<evidence type="ECO:0000313" key="2">
    <source>
        <dbReference type="EMBL" id="GMF56943.1"/>
    </source>
</evidence>
<feature type="domain" description="PiggyBac transposable element-derived protein" evidence="1">
    <location>
        <begin position="4"/>
        <end position="265"/>
    </location>
</feature>
<dbReference type="PANTHER" id="PTHR46599">
    <property type="entry name" value="PIGGYBAC TRANSPOSABLE ELEMENT-DERIVED PROTEIN 4"/>
    <property type="match status" value="1"/>
</dbReference>
<reference evidence="2" key="1">
    <citation type="submission" date="2023-04" db="EMBL/GenBank/DDBJ databases">
        <title>Phytophthora fragariaefolia NBRC 109709.</title>
        <authorList>
            <person name="Ichikawa N."/>
            <person name="Sato H."/>
            <person name="Tonouchi N."/>
        </authorList>
    </citation>
    <scope>NUCLEOTIDE SEQUENCE</scope>
    <source>
        <strain evidence="2">NBRC 109709</strain>
    </source>
</reference>
<dbReference type="EMBL" id="BSXT01004150">
    <property type="protein sequence ID" value="GMF56943.1"/>
    <property type="molecule type" value="Genomic_DNA"/>
</dbReference>
<dbReference type="Pfam" id="PF13843">
    <property type="entry name" value="DDE_Tnp_1_7"/>
    <property type="match status" value="1"/>
</dbReference>
<evidence type="ECO:0000259" key="1">
    <source>
        <dbReference type="Pfam" id="PF13843"/>
    </source>
</evidence>
<comment type="caution">
    <text evidence="2">The sequence shown here is derived from an EMBL/GenBank/DDBJ whole genome shotgun (WGS) entry which is preliminary data.</text>
</comment>
<dbReference type="Proteomes" id="UP001165121">
    <property type="component" value="Unassembled WGS sequence"/>
</dbReference>
<dbReference type="PANTHER" id="PTHR46599:SF3">
    <property type="entry name" value="PIGGYBAC TRANSPOSABLE ELEMENT-DERIVED PROTEIN 4"/>
    <property type="match status" value="1"/>
</dbReference>
<sequence>MIKHRCTTRVTIGRDVAVDEASIACRSQFARHIIVFKPRKPTGKYHFKLYVCCCSTSWYVISFKLHCASDLESRLEGVLPRSEITSIAELTKESSGVRSHVIAVTASMKGTLRVVNTDNFYTSCLLLESLRSIGLYCRGTVRQTSQLFPKYTMIEAKHDTDRGQMKQGVSVEKHIVVASWVKGAVVNIVSNADSSDISTVFRRIGQEKVAFQALTCIKNYNAAMQGVDRHDQLRGRFSIANGHSFKKWHKKLARAMVDIARCNAYVCHELCCGRTPGCEVNSIFDETKTRPEHRDHHRSFVAALVRELFDGSWIQWLESDNGLIYMSNETAQPPHQNSEHSHRDANCSATSVLPQCIAK</sequence>
<dbReference type="OrthoDB" id="123873at2759"/>
<proteinExistence type="predicted"/>
<accession>A0A9W6YAY3</accession>
<dbReference type="InterPro" id="IPR029526">
    <property type="entry name" value="PGBD"/>
</dbReference>
<dbReference type="AlphaFoldDB" id="A0A9W6YAY3"/>
<protein>
    <submittedName>
        <fullName evidence="2">Unnamed protein product</fullName>
    </submittedName>
</protein>